<sequence>MDLQTAFVPARGKPAIQKKLASRAWRDDWYQEDDDVPATEGQLEAELEELLEIQRTANACFNDEASECSWNIQVHYPLLRQATKWGSRSQVSQSQRRGSRRNGRLFKLTACLQRLEFFS</sequence>
<evidence type="ECO:0000259" key="1">
    <source>
        <dbReference type="Pfam" id="PF20516"/>
    </source>
</evidence>
<protein>
    <recommendedName>
        <fullName evidence="1">PD-(D/E)XK nuclease-like domain-containing protein</fullName>
    </recommendedName>
</protein>
<dbReference type="Proteomes" id="UP000294847">
    <property type="component" value="Chromosome 6"/>
</dbReference>
<dbReference type="InterPro" id="IPR046797">
    <property type="entry name" value="PDDEXK_12"/>
</dbReference>
<name>A0A4P7NNH4_PYROR</name>
<accession>A0A4P7NNH4</accession>
<organism evidence="2 3">
    <name type="scientific">Pyricularia oryzae</name>
    <name type="common">Rice blast fungus</name>
    <name type="synonym">Magnaporthe oryzae</name>
    <dbReference type="NCBI Taxonomy" id="318829"/>
    <lineage>
        <taxon>Eukaryota</taxon>
        <taxon>Fungi</taxon>
        <taxon>Dikarya</taxon>
        <taxon>Ascomycota</taxon>
        <taxon>Pezizomycotina</taxon>
        <taxon>Sordariomycetes</taxon>
        <taxon>Sordariomycetidae</taxon>
        <taxon>Magnaporthales</taxon>
        <taxon>Pyriculariaceae</taxon>
        <taxon>Pyricularia</taxon>
    </lineage>
</organism>
<evidence type="ECO:0000313" key="3">
    <source>
        <dbReference type="Proteomes" id="UP000294847"/>
    </source>
</evidence>
<dbReference type="AlphaFoldDB" id="A0A4P7NNH4"/>
<gene>
    <name evidence="2" type="ORF">PoMZ_05407</name>
</gene>
<proteinExistence type="predicted"/>
<dbReference type="EMBL" id="CP034209">
    <property type="protein sequence ID" value="QBZ63720.1"/>
    <property type="molecule type" value="Genomic_DNA"/>
</dbReference>
<reference evidence="2 3" key="1">
    <citation type="journal article" date="2019" name="Mol. Biol. Evol.">
        <title>Blast fungal genomes show frequent chromosomal changes, gene gains and losses, and effector gene turnover.</title>
        <authorList>
            <person name="Gomez Luciano L.B."/>
            <person name="Jason Tsai I."/>
            <person name="Chuma I."/>
            <person name="Tosa Y."/>
            <person name="Chen Y.H."/>
            <person name="Li J.Y."/>
            <person name="Li M.Y."/>
            <person name="Jade Lu M.Y."/>
            <person name="Nakayashiki H."/>
            <person name="Li W.H."/>
        </authorList>
    </citation>
    <scope>NUCLEOTIDE SEQUENCE [LARGE SCALE GENOMIC DNA]</scope>
    <source>
        <strain evidence="2">MZ5-1-6</strain>
    </source>
</reference>
<dbReference type="Pfam" id="PF20516">
    <property type="entry name" value="PDDEXK_12"/>
    <property type="match status" value="1"/>
</dbReference>
<evidence type="ECO:0000313" key="2">
    <source>
        <dbReference type="EMBL" id="QBZ63720.1"/>
    </source>
</evidence>
<feature type="domain" description="PD-(D/E)XK nuclease-like" evidence="1">
    <location>
        <begin position="18"/>
        <end position="92"/>
    </location>
</feature>